<dbReference type="AlphaFoldDB" id="A0A5C6CNX0"/>
<dbReference type="Proteomes" id="UP000318437">
    <property type="component" value="Unassembled WGS sequence"/>
</dbReference>
<keyword evidence="2" id="KW-1185">Reference proteome</keyword>
<dbReference type="Pfam" id="PF13578">
    <property type="entry name" value="Methyltransf_24"/>
    <property type="match status" value="1"/>
</dbReference>
<dbReference type="SUPFAM" id="SSF53335">
    <property type="entry name" value="S-adenosyl-L-methionine-dependent methyltransferases"/>
    <property type="match status" value="1"/>
</dbReference>
<dbReference type="InterPro" id="IPR029063">
    <property type="entry name" value="SAM-dependent_MTases_sf"/>
</dbReference>
<dbReference type="Gene3D" id="3.40.50.150">
    <property type="entry name" value="Vaccinia Virus protein VP39"/>
    <property type="match status" value="1"/>
</dbReference>
<accession>A0A5C6CNX0</accession>
<dbReference type="RefSeq" id="WP_146451368.1">
    <property type="nucleotide sequence ID" value="NZ_SJPS01000004.1"/>
</dbReference>
<evidence type="ECO:0008006" key="3">
    <source>
        <dbReference type="Google" id="ProtNLM"/>
    </source>
</evidence>
<evidence type="ECO:0000313" key="1">
    <source>
        <dbReference type="EMBL" id="TWU25795.1"/>
    </source>
</evidence>
<protein>
    <recommendedName>
        <fullName evidence="3">Class I SAM-dependent methyltransferase</fullName>
    </recommendedName>
</protein>
<dbReference type="OrthoDB" id="276962at2"/>
<comment type="caution">
    <text evidence="1">The sequence shown here is derived from an EMBL/GenBank/DDBJ whole genome shotgun (WGS) entry which is preliminary data.</text>
</comment>
<evidence type="ECO:0000313" key="2">
    <source>
        <dbReference type="Proteomes" id="UP000318437"/>
    </source>
</evidence>
<dbReference type="EMBL" id="SJPS01000004">
    <property type="protein sequence ID" value="TWU25795.1"/>
    <property type="molecule type" value="Genomic_DNA"/>
</dbReference>
<reference evidence="1 2" key="1">
    <citation type="submission" date="2019-02" db="EMBL/GenBank/DDBJ databases">
        <title>Deep-cultivation of Planctomycetes and their phenomic and genomic characterization uncovers novel biology.</title>
        <authorList>
            <person name="Wiegand S."/>
            <person name="Jogler M."/>
            <person name="Boedeker C."/>
            <person name="Pinto D."/>
            <person name="Vollmers J."/>
            <person name="Rivas-Marin E."/>
            <person name="Kohn T."/>
            <person name="Peeters S.H."/>
            <person name="Heuer A."/>
            <person name="Rast P."/>
            <person name="Oberbeckmann S."/>
            <person name="Bunk B."/>
            <person name="Jeske O."/>
            <person name="Meyerdierks A."/>
            <person name="Storesund J.E."/>
            <person name="Kallscheuer N."/>
            <person name="Luecker S."/>
            <person name="Lage O.M."/>
            <person name="Pohl T."/>
            <person name="Merkel B.J."/>
            <person name="Hornburger P."/>
            <person name="Mueller R.-W."/>
            <person name="Bruemmer F."/>
            <person name="Labrenz M."/>
            <person name="Spormann A.M."/>
            <person name="Op Den Camp H."/>
            <person name="Overmann J."/>
            <person name="Amann R."/>
            <person name="Jetten M.S.M."/>
            <person name="Mascher T."/>
            <person name="Medema M.H."/>
            <person name="Devos D.P."/>
            <person name="Kaster A.-K."/>
            <person name="Ovreas L."/>
            <person name="Rohde M."/>
            <person name="Galperin M.Y."/>
            <person name="Jogler C."/>
        </authorList>
    </citation>
    <scope>NUCLEOTIDE SEQUENCE [LARGE SCALE GENOMIC DNA]</scope>
    <source>
        <strain evidence="1 2">Pla144</strain>
    </source>
</reference>
<organism evidence="1 2">
    <name type="scientific">Bythopirellula polymerisocia</name>
    <dbReference type="NCBI Taxonomy" id="2528003"/>
    <lineage>
        <taxon>Bacteria</taxon>
        <taxon>Pseudomonadati</taxon>
        <taxon>Planctomycetota</taxon>
        <taxon>Planctomycetia</taxon>
        <taxon>Pirellulales</taxon>
        <taxon>Lacipirellulaceae</taxon>
        <taxon>Bythopirellula</taxon>
    </lineage>
</organism>
<proteinExistence type="predicted"/>
<gene>
    <name evidence="1" type="ORF">Pla144_30070</name>
</gene>
<name>A0A5C6CNX0_9BACT</name>
<sequence length="228" mass="25711">MLTDPFSLKSRSKLSPSRIAFTARARWCEYLAQRKFEAYELPRKEIEDLPDITTAVSWDDTSVTKLQLQHLLKGLEDTELIEGCVVELGSYRGETTIALSRHTARLVVAVDPFLGGWGATNEDFRTFINKIQDSPKIVHVHKTSGEGASSWEYGPASFVFIDAVHNYVNVAFDISVWWPKLAVGGIMAFHDTDLRIFSGTRRAVHELVEEGTSIYAHPNNLTMLRKLK</sequence>